<feature type="compositionally biased region" description="Polar residues" evidence="1">
    <location>
        <begin position="49"/>
        <end position="63"/>
    </location>
</feature>
<feature type="region of interest" description="Disordered" evidence="1">
    <location>
        <begin position="37"/>
        <end position="78"/>
    </location>
</feature>
<dbReference type="AlphaFoldDB" id="A0A383WIE2"/>
<dbReference type="Proteomes" id="UP000256970">
    <property type="component" value="Unassembled WGS sequence"/>
</dbReference>
<name>A0A383WIE2_TETOB</name>
<evidence type="ECO:0000256" key="1">
    <source>
        <dbReference type="SAM" id="MobiDB-lite"/>
    </source>
</evidence>
<dbReference type="EMBL" id="FNXT01000027">
    <property type="protein sequence ID" value="SZX59834.1"/>
    <property type="molecule type" value="Genomic_DNA"/>
</dbReference>
<sequence length="592" mass="63523">MPLQHQRELLRWSSSSSSLALGLSSICRPPATMLRLSTPCDAGRRPSTAARQQQFSSRNVPRQQHSHTSRDGAPVPLDNKTLDATISSSIMQVHVHSATAPQELTSIVSQYGNSFSAVHTAAAFVKAAKLRGLQPAAAGPLLDALAGIWGLCLPDAEPRQLANVLWACGKLRYANPQLWSSTLFVYTQVLQHSELQIPCQELSSALYGLAAVAAANRGVVPGFSWFAAEDAVCLIVRRVCACVTQQLPQGVSPQAISNTLWACAKLRLNPGDAALDSLLQAMGQPAMLQEAAPQALANTLWAASELQRRCSWQPGVEQQVWQRLLGEQQLLSIADRGTSIEVSNTVLAVMRLSTAAAGADAAAAGLASAVIISKEFAQQCALQLLQGKVAQQLQLWSPQAISNSMFAFAQLRVCDATFMSGASALAHKWLPGAAATGVEQVAYACKALHFRDHRMMAAVIKRGKQLLQQRGKGQMHERALRCKLAAQVGYAVAALDMRQLAGDVRELVVSSGVAEEHDMDSSFAFDAGYGSPHSSSGLAGSLGMLWEVHAWLLQHQLLDGQGLAGLLSQQQLEEGRAASEKYHAQQQQQQQK</sequence>
<evidence type="ECO:0000313" key="2">
    <source>
        <dbReference type="EMBL" id="SZX59834.1"/>
    </source>
</evidence>
<protein>
    <recommendedName>
        <fullName evidence="5">FAST kinase leucine-rich domain-containing protein</fullName>
    </recommendedName>
</protein>
<gene>
    <name evidence="3" type="ORF">BQ4739_LOCUS17608</name>
    <name evidence="2" type="ORF">BQ4739_LOCUS438</name>
</gene>
<accession>A0A383WIE2</accession>
<reference evidence="3 4" key="1">
    <citation type="submission" date="2016-10" db="EMBL/GenBank/DDBJ databases">
        <authorList>
            <person name="Cai Z."/>
        </authorList>
    </citation>
    <scope>NUCLEOTIDE SEQUENCE [LARGE SCALE GENOMIC DNA]</scope>
</reference>
<organism evidence="3 4">
    <name type="scientific">Tetradesmus obliquus</name>
    <name type="common">Green alga</name>
    <name type="synonym">Acutodesmus obliquus</name>
    <dbReference type="NCBI Taxonomy" id="3088"/>
    <lineage>
        <taxon>Eukaryota</taxon>
        <taxon>Viridiplantae</taxon>
        <taxon>Chlorophyta</taxon>
        <taxon>core chlorophytes</taxon>
        <taxon>Chlorophyceae</taxon>
        <taxon>CS clade</taxon>
        <taxon>Sphaeropleales</taxon>
        <taxon>Scenedesmaceae</taxon>
        <taxon>Tetradesmus</taxon>
    </lineage>
</organism>
<evidence type="ECO:0000313" key="3">
    <source>
        <dbReference type="EMBL" id="SZX77245.1"/>
    </source>
</evidence>
<dbReference type="EMBL" id="FNXT01001279">
    <property type="protein sequence ID" value="SZX77245.1"/>
    <property type="molecule type" value="Genomic_DNA"/>
</dbReference>
<proteinExistence type="predicted"/>
<evidence type="ECO:0000313" key="4">
    <source>
        <dbReference type="Proteomes" id="UP000256970"/>
    </source>
</evidence>
<keyword evidence="4" id="KW-1185">Reference proteome</keyword>
<evidence type="ECO:0008006" key="5">
    <source>
        <dbReference type="Google" id="ProtNLM"/>
    </source>
</evidence>